<name>A0ACC0R3L6_9HYPO</name>
<reference evidence="1" key="1">
    <citation type="submission" date="2022-06" db="EMBL/GenBank/DDBJ databases">
        <title>Fusarium solani species complex genomes reveal bases of compartmentalisation and animal pathogenesis.</title>
        <authorList>
            <person name="Tsai I.J."/>
        </authorList>
    </citation>
    <scope>NUCLEOTIDE SEQUENCE</scope>
    <source>
        <strain evidence="1">Fu6.1</strain>
    </source>
</reference>
<keyword evidence="2" id="KW-1185">Reference proteome</keyword>
<dbReference type="Proteomes" id="UP001065298">
    <property type="component" value="Chromosome 4"/>
</dbReference>
<accession>A0ACC0R3L6</accession>
<dbReference type="EMBL" id="CM046506">
    <property type="protein sequence ID" value="KAI8671762.1"/>
    <property type="molecule type" value="Genomic_DNA"/>
</dbReference>
<proteinExistence type="predicted"/>
<comment type="caution">
    <text evidence="1">The sequence shown here is derived from an EMBL/GenBank/DDBJ whole genome shotgun (WGS) entry which is preliminary data.</text>
</comment>
<protein>
    <submittedName>
        <fullName evidence="1">Fido domain-containing protein</fullName>
    </submittedName>
</protein>
<organism evidence="1 2">
    <name type="scientific">Fusarium keratoplasticum</name>
    <dbReference type="NCBI Taxonomy" id="1328300"/>
    <lineage>
        <taxon>Eukaryota</taxon>
        <taxon>Fungi</taxon>
        <taxon>Dikarya</taxon>
        <taxon>Ascomycota</taxon>
        <taxon>Pezizomycotina</taxon>
        <taxon>Sordariomycetes</taxon>
        <taxon>Hypocreomycetidae</taxon>
        <taxon>Hypocreales</taxon>
        <taxon>Nectriaceae</taxon>
        <taxon>Fusarium</taxon>
        <taxon>Fusarium solani species complex</taxon>
    </lineage>
</organism>
<evidence type="ECO:0000313" key="2">
    <source>
        <dbReference type="Proteomes" id="UP001065298"/>
    </source>
</evidence>
<sequence>MMFNKGIKNSSLALRPDSIYRTSPEDDKANPQDLFTKATRYLDTLRNLNDSAERENLFKKELNETLVHCIYGSNRIEHAGLGQEATFYLCRRRLNQGSVPTFDGRATDKTGIEELLAVDQSLRQIPEKELLRQGREVVQHLQAFEYLNHHFVEGGEDLTEDLIKETHAILCNGVSIIDEELPEVPSEMYAGRYRNVAVGAGSTMFIMPKYVPQRMKELCSSLKEEIKYIETHSCVDPFSLAAKYSLQFVDIHPFQDGNGRMCRIILNVILRRYLGIVVAIGETDEDVREYIGIKRRASMEREGHGEYATFVLKRGTKTIQKLKQKMHGKKA</sequence>
<evidence type="ECO:0000313" key="1">
    <source>
        <dbReference type="EMBL" id="KAI8671762.1"/>
    </source>
</evidence>
<gene>
    <name evidence="1" type="ORF">NCS57_00652300</name>
</gene>